<comment type="caution">
    <text evidence="3">The sequence shown here is derived from an EMBL/GenBank/DDBJ whole genome shotgun (WGS) entry which is preliminary data.</text>
</comment>
<name>A0A6A7RSQ2_9PROT</name>
<evidence type="ECO:0000259" key="2">
    <source>
        <dbReference type="Pfam" id="PF03795"/>
    </source>
</evidence>
<evidence type="ECO:0000313" key="4">
    <source>
        <dbReference type="Proteomes" id="UP000342300"/>
    </source>
</evidence>
<evidence type="ECO:0000313" key="3">
    <source>
        <dbReference type="EMBL" id="MQM29926.1"/>
    </source>
</evidence>
<dbReference type="AlphaFoldDB" id="A0A6A7RSQ2"/>
<gene>
    <name evidence="3" type="ORF">CRU78_05000</name>
</gene>
<dbReference type="EMBL" id="PDHS01000105">
    <property type="protein sequence ID" value="MQM29926.1"/>
    <property type="molecule type" value="Genomic_DNA"/>
</dbReference>
<dbReference type="PANTHER" id="PTHR33606">
    <property type="entry name" value="PROTEIN YCII"/>
    <property type="match status" value="1"/>
</dbReference>
<proteinExistence type="inferred from homology"/>
<comment type="similarity">
    <text evidence="1">Belongs to the YciI family.</text>
</comment>
<dbReference type="InterPro" id="IPR011008">
    <property type="entry name" value="Dimeric_a/b-barrel"/>
</dbReference>
<dbReference type="Gene3D" id="3.30.70.1060">
    <property type="entry name" value="Dimeric alpha+beta barrel"/>
    <property type="match status" value="1"/>
</dbReference>
<organism evidence="3 4">
    <name type="scientific">Candidatus Accumulibacter phosphatis</name>
    <dbReference type="NCBI Taxonomy" id="327160"/>
    <lineage>
        <taxon>Bacteria</taxon>
        <taxon>Pseudomonadati</taxon>
        <taxon>Pseudomonadota</taxon>
        <taxon>Betaproteobacteria</taxon>
        <taxon>Candidatus Accumulibacter</taxon>
    </lineage>
</organism>
<dbReference type="Proteomes" id="UP000342300">
    <property type="component" value="Unassembled WGS sequence"/>
</dbReference>
<dbReference type="NCBIfam" id="NF008473">
    <property type="entry name" value="PRK11370.1"/>
    <property type="match status" value="1"/>
</dbReference>
<reference evidence="3 4" key="1">
    <citation type="submission" date="2017-09" db="EMBL/GenBank/DDBJ databases">
        <title>Metagenomic Analysis Reveals Denitrifying Candidatus Accumulibacter and Flanking Population as a Source of N2O.</title>
        <authorList>
            <person name="Gao H."/>
            <person name="Mao Y."/>
            <person name="Zhao X."/>
            <person name="Liu W.-T."/>
            <person name="Zhang T."/>
            <person name="Wells G."/>
        </authorList>
    </citation>
    <scope>NUCLEOTIDE SEQUENCE [LARGE SCALE GENOMIC DNA]</scope>
    <source>
        <strain evidence="3">CANDO_2_IC</strain>
    </source>
</reference>
<dbReference type="SUPFAM" id="SSF54909">
    <property type="entry name" value="Dimeric alpha+beta barrel"/>
    <property type="match status" value="1"/>
</dbReference>
<dbReference type="InterPro" id="IPR005545">
    <property type="entry name" value="YCII"/>
</dbReference>
<dbReference type="PANTHER" id="PTHR33606:SF3">
    <property type="entry name" value="PROTEIN YCII"/>
    <property type="match status" value="1"/>
</dbReference>
<protein>
    <recommendedName>
        <fullName evidence="2">YCII-related domain-containing protein</fullName>
    </recommendedName>
</protein>
<dbReference type="Pfam" id="PF03795">
    <property type="entry name" value="YCII"/>
    <property type="match status" value="1"/>
</dbReference>
<sequence>MLYAIIGEDRPDSLADRLAARPAHLDRLKALEAEGRLLLAGPFPAIDSPDPGPAGFSGSLIVAEFSSLAAARSWADADPYVASGVYQAVSVKPFKKALPA</sequence>
<feature type="domain" description="YCII-related" evidence="2">
    <location>
        <begin position="1"/>
        <end position="95"/>
    </location>
</feature>
<evidence type="ECO:0000256" key="1">
    <source>
        <dbReference type="ARBA" id="ARBA00007689"/>
    </source>
</evidence>
<accession>A0A6A7RSQ2</accession>
<dbReference type="InterPro" id="IPR051807">
    <property type="entry name" value="Sec-metab_biosynth-assoc"/>
</dbReference>